<evidence type="ECO:0000313" key="8">
    <source>
        <dbReference type="EMBL" id="EMF12215.1"/>
    </source>
</evidence>
<dbReference type="PANTHER" id="PTHR24304">
    <property type="entry name" value="CYTOCHROME P450 FAMILY 7"/>
    <property type="match status" value="1"/>
</dbReference>
<dbReference type="AlphaFoldDB" id="N1QK70"/>
<dbReference type="Proteomes" id="UP000016931">
    <property type="component" value="Unassembled WGS sequence"/>
</dbReference>
<dbReference type="PRINTS" id="PR00465">
    <property type="entry name" value="EP450IV"/>
</dbReference>
<comment type="cofactor">
    <cofactor evidence="1 6">
        <name>heme</name>
        <dbReference type="ChEBI" id="CHEBI:30413"/>
    </cofactor>
</comment>
<evidence type="ECO:0000256" key="6">
    <source>
        <dbReference type="PIRSR" id="PIRSR602403-1"/>
    </source>
</evidence>
<comment type="similarity">
    <text evidence="2">Belongs to the cytochrome P450 family.</text>
</comment>
<dbReference type="eggNOG" id="KOG0684">
    <property type="taxonomic scope" value="Eukaryota"/>
</dbReference>
<feature type="binding site" description="axial binding residue" evidence="6">
    <location>
        <position position="449"/>
    </location>
    <ligand>
        <name>heme</name>
        <dbReference type="ChEBI" id="CHEBI:30413"/>
    </ligand>
    <ligandPart>
        <name>Fe</name>
        <dbReference type="ChEBI" id="CHEBI:18248"/>
    </ligandPart>
</feature>
<sequence>MAILSLETASGHAYSLALGCSLVVISLVVYLFYKPAFPKNAPQLATDGIPLIGHVSFFTERWAWWERARNASSTGNFSFYAGQHPVIGVSGEEERRVFLEDKRLDFSEGYATLLAGAPEVKKDDNKLLAESNNDSAFSMYFSKRIIAILKGHILRDGLPQLLKDARRMLDDLASKPEPITDPFDSIYRMVFQFTMRTVGCREIADDPPLLANVLNLFETIEGAVSQVSIMYPWIPTPGKVMRTIAGGRLYMIFKKVVDDRSKTGRKADDALQYLIDQGDNVTDMLTFVLGALFAGQLNSGINASWILCYLALNTEWRDRVRKEIEHVAEKYCIEKNLPLKERLMKIPFEAWEGEFPMIDYCLKDTIRLQMAGTAFRKNMSNAEVVINKQTGEVIPPGHYVALAVGDVHYSPEIYSNPDVWDPSRYLPDRAEDKKHLYGWMGWGHARHPCLGMRFAKLENTLIVAFFLAYFDFELTDKHGNAMKETSSVNRNEHTASKPRDPMYLKYKLRQD</sequence>
<dbReference type="OMA" id="VARHPCL"/>
<gene>
    <name evidence="8" type="ORF">SEPMUDRAFT_149948</name>
</gene>
<keyword evidence="7" id="KW-1133">Transmembrane helix</keyword>
<evidence type="ECO:0000256" key="3">
    <source>
        <dbReference type="ARBA" id="ARBA00022617"/>
    </source>
</evidence>
<protein>
    <submittedName>
        <fullName evidence="8">Cytochrome P450 6A1</fullName>
    </submittedName>
</protein>
<organism evidence="8 9">
    <name type="scientific">Sphaerulina musiva (strain SO2202)</name>
    <name type="common">Poplar stem canker fungus</name>
    <name type="synonym">Septoria musiva</name>
    <dbReference type="NCBI Taxonomy" id="692275"/>
    <lineage>
        <taxon>Eukaryota</taxon>
        <taxon>Fungi</taxon>
        <taxon>Dikarya</taxon>
        <taxon>Ascomycota</taxon>
        <taxon>Pezizomycotina</taxon>
        <taxon>Dothideomycetes</taxon>
        <taxon>Dothideomycetidae</taxon>
        <taxon>Mycosphaerellales</taxon>
        <taxon>Mycosphaerellaceae</taxon>
        <taxon>Sphaerulina</taxon>
    </lineage>
</organism>
<dbReference type="GeneID" id="27903008"/>
<dbReference type="InterPro" id="IPR002403">
    <property type="entry name" value="Cyt_P450_E_grp-IV"/>
</dbReference>
<dbReference type="InterPro" id="IPR001128">
    <property type="entry name" value="Cyt_P450"/>
</dbReference>
<dbReference type="Pfam" id="PF00067">
    <property type="entry name" value="p450"/>
    <property type="match status" value="1"/>
</dbReference>
<dbReference type="PANTHER" id="PTHR24304:SF2">
    <property type="entry name" value="24-HYDROXYCHOLESTEROL 7-ALPHA-HYDROXYLASE"/>
    <property type="match status" value="1"/>
</dbReference>
<dbReference type="OrthoDB" id="1055148at2759"/>
<name>N1QK70_SPHMS</name>
<evidence type="ECO:0000256" key="7">
    <source>
        <dbReference type="SAM" id="Phobius"/>
    </source>
</evidence>
<accession>N1QK70</accession>
<dbReference type="InterPro" id="IPR036396">
    <property type="entry name" value="Cyt_P450_sf"/>
</dbReference>
<dbReference type="SUPFAM" id="SSF48264">
    <property type="entry name" value="Cytochrome P450"/>
    <property type="match status" value="1"/>
</dbReference>
<evidence type="ECO:0000256" key="5">
    <source>
        <dbReference type="ARBA" id="ARBA00023004"/>
    </source>
</evidence>
<evidence type="ECO:0000256" key="1">
    <source>
        <dbReference type="ARBA" id="ARBA00001971"/>
    </source>
</evidence>
<dbReference type="GO" id="GO:0020037">
    <property type="term" value="F:heme binding"/>
    <property type="evidence" value="ECO:0007669"/>
    <property type="project" value="InterPro"/>
</dbReference>
<dbReference type="EMBL" id="KB456265">
    <property type="protein sequence ID" value="EMF12215.1"/>
    <property type="molecule type" value="Genomic_DNA"/>
</dbReference>
<dbReference type="GO" id="GO:0016705">
    <property type="term" value="F:oxidoreductase activity, acting on paired donors, with incorporation or reduction of molecular oxygen"/>
    <property type="evidence" value="ECO:0007669"/>
    <property type="project" value="InterPro"/>
</dbReference>
<dbReference type="Gene3D" id="1.10.630.10">
    <property type="entry name" value="Cytochrome P450"/>
    <property type="match status" value="1"/>
</dbReference>
<dbReference type="GO" id="GO:0004497">
    <property type="term" value="F:monooxygenase activity"/>
    <property type="evidence" value="ECO:0007669"/>
    <property type="project" value="InterPro"/>
</dbReference>
<feature type="transmembrane region" description="Helical" evidence="7">
    <location>
        <begin position="12"/>
        <end position="33"/>
    </location>
</feature>
<keyword evidence="9" id="KW-1185">Reference proteome</keyword>
<evidence type="ECO:0000256" key="2">
    <source>
        <dbReference type="ARBA" id="ARBA00010617"/>
    </source>
</evidence>
<dbReference type="HOGENOM" id="CLU_033574_2_0_1"/>
<keyword evidence="7" id="KW-0472">Membrane</keyword>
<dbReference type="RefSeq" id="XP_016760336.1">
    <property type="nucleotide sequence ID" value="XM_016905871.1"/>
</dbReference>
<evidence type="ECO:0000256" key="4">
    <source>
        <dbReference type="ARBA" id="ARBA00022723"/>
    </source>
</evidence>
<dbReference type="CDD" id="cd00302">
    <property type="entry name" value="cytochrome_P450"/>
    <property type="match status" value="1"/>
</dbReference>
<keyword evidence="7" id="KW-0812">Transmembrane</keyword>
<proteinExistence type="inferred from homology"/>
<keyword evidence="4 6" id="KW-0479">Metal-binding</keyword>
<evidence type="ECO:0000313" key="9">
    <source>
        <dbReference type="Proteomes" id="UP000016931"/>
    </source>
</evidence>
<keyword evidence="5 6" id="KW-0408">Iron</keyword>
<dbReference type="InterPro" id="IPR050529">
    <property type="entry name" value="CYP450_sterol_14alpha_dmase"/>
</dbReference>
<reference evidence="8 9" key="1">
    <citation type="journal article" date="2012" name="PLoS Pathog.">
        <title>Diverse lifestyles and strategies of plant pathogenesis encoded in the genomes of eighteen Dothideomycetes fungi.</title>
        <authorList>
            <person name="Ohm R.A."/>
            <person name="Feau N."/>
            <person name="Henrissat B."/>
            <person name="Schoch C.L."/>
            <person name="Horwitz B.A."/>
            <person name="Barry K.W."/>
            <person name="Condon B.J."/>
            <person name="Copeland A.C."/>
            <person name="Dhillon B."/>
            <person name="Glaser F."/>
            <person name="Hesse C.N."/>
            <person name="Kosti I."/>
            <person name="LaButti K."/>
            <person name="Lindquist E.A."/>
            <person name="Lucas S."/>
            <person name="Salamov A.A."/>
            <person name="Bradshaw R.E."/>
            <person name="Ciuffetti L."/>
            <person name="Hamelin R.C."/>
            <person name="Kema G.H.J."/>
            <person name="Lawrence C."/>
            <person name="Scott J.A."/>
            <person name="Spatafora J.W."/>
            <person name="Turgeon B.G."/>
            <person name="de Wit P.J.G.M."/>
            <person name="Zhong S."/>
            <person name="Goodwin S.B."/>
            <person name="Grigoriev I.V."/>
        </authorList>
    </citation>
    <scope>NUCLEOTIDE SEQUENCE [LARGE SCALE GENOMIC DNA]</scope>
    <source>
        <strain evidence="8 9">SO2202</strain>
    </source>
</reference>
<dbReference type="GO" id="GO:0005506">
    <property type="term" value="F:iron ion binding"/>
    <property type="evidence" value="ECO:0007669"/>
    <property type="project" value="InterPro"/>
</dbReference>
<dbReference type="STRING" id="692275.N1QK70"/>
<keyword evidence="3 6" id="KW-0349">Heme</keyword>